<dbReference type="PANTHER" id="PTHR21477:SF31">
    <property type="entry name" value="PROTEIN PHLOEM PROTEIN 2-LIKE A10-LIKE"/>
    <property type="match status" value="1"/>
</dbReference>
<reference evidence="2" key="1">
    <citation type="journal article" date="2021" name="J. Hered.">
        <title>Genome Assembly of Salicaceae Populus deltoides (Eastern Cottonwood) I-69 Based on Nanopore Sequencing and Hi-C Technologies.</title>
        <authorList>
            <person name="Bai S."/>
            <person name="Wu H."/>
            <person name="Zhang J."/>
            <person name="Pan Z."/>
            <person name="Zhao W."/>
            <person name="Li Z."/>
            <person name="Tong C."/>
        </authorList>
    </citation>
    <scope>NUCLEOTIDE SEQUENCE</scope>
    <source>
        <tissue evidence="2">Leaf</tissue>
    </source>
</reference>
<comment type="caution">
    <text evidence="2">The sequence shown here is derived from an EMBL/GenBank/DDBJ whole genome shotgun (WGS) entry which is preliminary data.</text>
</comment>
<keyword evidence="3" id="KW-1185">Reference proteome</keyword>
<evidence type="ECO:0000313" key="3">
    <source>
        <dbReference type="Proteomes" id="UP000807159"/>
    </source>
</evidence>
<dbReference type="Proteomes" id="UP000807159">
    <property type="component" value="Chromosome 14"/>
</dbReference>
<gene>
    <name evidence="2" type="ORF">H0E87_023807</name>
</gene>
<dbReference type="EMBL" id="JACEGQ020000014">
    <property type="protein sequence ID" value="KAH8487869.1"/>
    <property type="molecule type" value="Genomic_DNA"/>
</dbReference>
<protein>
    <recommendedName>
        <fullName evidence="4">Protein PHLOEM PROTEIN 2-LIKE A10</fullName>
    </recommendedName>
</protein>
<organism evidence="2 3">
    <name type="scientific">Populus deltoides</name>
    <name type="common">Eastern poplar</name>
    <name type="synonym">Eastern cottonwood</name>
    <dbReference type="NCBI Taxonomy" id="3696"/>
    <lineage>
        <taxon>Eukaryota</taxon>
        <taxon>Viridiplantae</taxon>
        <taxon>Streptophyta</taxon>
        <taxon>Embryophyta</taxon>
        <taxon>Tracheophyta</taxon>
        <taxon>Spermatophyta</taxon>
        <taxon>Magnoliopsida</taxon>
        <taxon>eudicotyledons</taxon>
        <taxon>Gunneridae</taxon>
        <taxon>Pentapetalae</taxon>
        <taxon>rosids</taxon>
        <taxon>fabids</taxon>
        <taxon>Malpighiales</taxon>
        <taxon>Salicaceae</taxon>
        <taxon>Saliceae</taxon>
        <taxon>Populus</taxon>
    </lineage>
</organism>
<dbReference type="AlphaFoldDB" id="A0A8T2X2X6"/>
<evidence type="ECO:0000256" key="1">
    <source>
        <dbReference type="SAM" id="Phobius"/>
    </source>
</evidence>
<dbReference type="InterPro" id="IPR019141">
    <property type="entry name" value="DUF2045"/>
</dbReference>
<name>A0A8T2X2X6_POPDE</name>
<keyword evidence="1" id="KW-0812">Transmembrane</keyword>
<keyword evidence="1" id="KW-0472">Membrane</keyword>
<dbReference type="PANTHER" id="PTHR21477">
    <property type="entry name" value="ZGC:172139"/>
    <property type="match status" value="1"/>
</dbReference>
<evidence type="ECO:0008006" key="4">
    <source>
        <dbReference type="Google" id="ProtNLM"/>
    </source>
</evidence>
<feature type="transmembrane region" description="Helical" evidence="1">
    <location>
        <begin position="27"/>
        <end position="44"/>
    </location>
</feature>
<keyword evidence="1" id="KW-1133">Transmembrane helix</keyword>
<proteinExistence type="predicted"/>
<sequence length="434" mass="47762">MDLQLLKKGLLDYTRILDYTRKNKRRALLLAALGFSTYTAYKVYHFPSLAKKRKRISKLFVALVAIAQLISDSAETIGVVSKDFKDYVQSESDQIPNSLKQISKVARSYEFSEGLVTLTQAFTVGILRGYQSHARIHHDAGANGDRNSKGSPSFLDKVFEKPASPTGSGFVSVIVGSFARNLVLGLYEGGLNSISDLNAAADGHDSFQKVMEAVCGDKGRELIGVCIQVFVSTAVTVYLDRTTHINTYDEFFAGLTNPKHETKMREVLVSICNGAIETLVKTSHQVLTTDDSNLNSSSDSPYLAIDQEESAIEDEVSGKEAFFSESMTRKSVAEVKENGWVNKVSSALAVPSNRRLVLEVTGRVTFETVRSLLEFLLGKLYNGMRRCVDFAHEVVVDTGIEVVRYVKAKSSVIATLCISFCLHILDVAWILVPA</sequence>
<accession>A0A8T2X2X6</accession>
<evidence type="ECO:0000313" key="2">
    <source>
        <dbReference type="EMBL" id="KAH8487869.1"/>
    </source>
</evidence>